<keyword evidence="5" id="KW-1185">Reference proteome</keyword>
<comment type="subunit">
    <text evidence="2">Forms a complex with the RNAP catalytic core and with free principal sigma factors.</text>
</comment>
<dbReference type="Gene3D" id="2.20.28.270">
    <property type="entry name" value="RNA polymerase-binding protein A"/>
    <property type="match status" value="1"/>
</dbReference>
<proteinExistence type="inferred from homology"/>
<evidence type="ECO:0000256" key="3">
    <source>
        <dbReference type="SAM" id="MobiDB-lite"/>
    </source>
</evidence>
<dbReference type="AlphaFoldDB" id="A0A5J6V6S0"/>
<dbReference type="GO" id="GO:0001000">
    <property type="term" value="F:bacterial-type RNA polymerase core enzyme binding"/>
    <property type="evidence" value="ECO:0007669"/>
    <property type="project" value="UniProtKB-UniRule"/>
</dbReference>
<evidence type="ECO:0000313" key="4">
    <source>
        <dbReference type="EMBL" id="QFG68743.1"/>
    </source>
</evidence>
<dbReference type="Pfam" id="PF13397">
    <property type="entry name" value="RbpA"/>
    <property type="match status" value="1"/>
</dbReference>
<keyword evidence="2" id="KW-0805">Transcription regulation</keyword>
<dbReference type="PROSITE" id="PS00202">
    <property type="entry name" value="RUBREDOXIN"/>
    <property type="match status" value="1"/>
</dbReference>
<gene>
    <name evidence="2" type="primary">rbpA</name>
    <name evidence="4" type="ORF">FY030_08465</name>
</gene>
<feature type="binding site" evidence="2">
    <location>
        <position position="62"/>
    </location>
    <ligand>
        <name>Zn(2+)</name>
        <dbReference type="ChEBI" id="CHEBI:29105"/>
    </ligand>
</feature>
<comment type="cofactor">
    <cofactor evidence="2">
        <name>Zn(2+)</name>
        <dbReference type="ChEBI" id="CHEBI:29105"/>
    </cofactor>
    <text evidence="2">Bind 1 Zn(2+) per subunit.</text>
</comment>
<dbReference type="OrthoDB" id="3254820at2"/>
<dbReference type="InterPro" id="IPR018527">
    <property type="entry name" value="Rubredoxin_Fe_BS"/>
</dbReference>
<feature type="binding site" evidence="2">
    <location>
        <position position="59"/>
    </location>
    <ligand>
        <name>Zn(2+)</name>
        <dbReference type="ChEBI" id="CHEBI:29105"/>
    </ligand>
</feature>
<dbReference type="InterPro" id="IPR038638">
    <property type="entry name" value="RbpA_sf"/>
</dbReference>
<dbReference type="KEGG" id="serw:FY030_08465"/>
<dbReference type="RefSeq" id="WP_158061129.1">
    <property type="nucleotide sequence ID" value="NZ_CP044427.1"/>
</dbReference>
<dbReference type="EMBL" id="CP044427">
    <property type="protein sequence ID" value="QFG68743.1"/>
    <property type="molecule type" value="Genomic_DNA"/>
</dbReference>
<reference evidence="4 5" key="1">
    <citation type="submission" date="2019-09" db="EMBL/GenBank/DDBJ databases">
        <title>Serinicoccus pratensis sp. nov., isolated from meadow soil.</title>
        <authorList>
            <person name="Zhang W."/>
        </authorList>
    </citation>
    <scope>NUCLEOTIDE SEQUENCE [LARGE SCALE GENOMIC DNA]</scope>
    <source>
        <strain evidence="4 5">W204</strain>
    </source>
</reference>
<keyword evidence="2" id="KW-0862">Zinc</keyword>
<comment type="similarity">
    <text evidence="2">Belongs to the RNA polymerase-binding protein RbpA family.</text>
</comment>
<keyword evidence="2" id="KW-0804">Transcription</keyword>
<evidence type="ECO:0000313" key="5">
    <source>
        <dbReference type="Proteomes" id="UP000326546"/>
    </source>
</evidence>
<keyword evidence="1 2" id="KW-0479">Metal-binding</keyword>
<dbReference type="GO" id="GO:0008270">
    <property type="term" value="F:zinc ion binding"/>
    <property type="evidence" value="ECO:0007669"/>
    <property type="project" value="UniProtKB-UniRule"/>
</dbReference>
<dbReference type="HAMAP" id="MF_01483">
    <property type="entry name" value="RbpA"/>
    <property type="match status" value="1"/>
</dbReference>
<comment type="function">
    <text evidence="2">Binds to RNA polymerase (RNAP), stimulating transcription from principal, but not alternative sigma factor promoters.</text>
</comment>
<evidence type="ECO:0000256" key="1">
    <source>
        <dbReference type="ARBA" id="ARBA00022723"/>
    </source>
</evidence>
<dbReference type="Proteomes" id="UP000326546">
    <property type="component" value="Chromosome"/>
</dbReference>
<feature type="binding site" evidence="2">
    <location>
        <position position="39"/>
    </location>
    <ligand>
        <name>Zn(2+)</name>
        <dbReference type="ChEBI" id="CHEBI:29105"/>
    </ligand>
</feature>
<feature type="binding site" evidence="2">
    <location>
        <position position="35"/>
    </location>
    <ligand>
        <name>Zn(2+)</name>
        <dbReference type="ChEBI" id="CHEBI:29105"/>
    </ligand>
</feature>
<sequence length="120" mass="12833">MAGANAIRGSRVGSGPMGETERGEVAPRIFVSYWCGNGHETTPSFAQGGEVEIPAVWDCPRCGLPAGQDRSAPPGPPRTEPYKTHLAYVKERRSDQEGESLLEEALRTLRERGVGAGPAE</sequence>
<protein>
    <recommendedName>
        <fullName evidence="2">RNA polymerase-binding protein RbpA</fullName>
    </recommendedName>
</protein>
<organism evidence="4 5">
    <name type="scientific">Ornithinimicrobium pratense</name>
    <dbReference type="NCBI Taxonomy" id="2593973"/>
    <lineage>
        <taxon>Bacteria</taxon>
        <taxon>Bacillati</taxon>
        <taxon>Actinomycetota</taxon>
        <taxon>Actinomycetes</taxon>
        <taxon>Micrococcales</taxon>
        <taxon>Ornithinimicrobiaceae</taxon>
        <taxon>Ornithinimicrobium</taxon>
    </lineage>
</organism>
<evidence type="ECO:0000256" key="2">
    <source>
        <dbReference type="HAMAP-Rule" id="MF_01483"/>
    </source>
</evidence>
<name>A0A5J6V6S0_9MICO</name>
<dbReference type="InterPro" id="IPR025182">
    <property type="entry name" value="RNApol-bd_RbpA"/>
</dbReference>
<feature type="region of interest" description="Disordered" evidence="3">
    <location>
        <begin position="1"/>
        <end position="23"/>
    </location>
</feature>
<accession>A0A5J6V6S0</accession>
<dbReference type="GO" id="GO:0045893">
    <property type="term" value="P:positive regulation of DNA-templated transcription"/>
    <property type="evidence" value="ECO:0007669"/>
    <property type="project" value="UniProtKB-UniRule"/>
</dbReference>